<dbReference type="SUPFAM" id="SSF56801">
    <property type="entry name" value="Acetyl-CoA synthetase-like"/>
    <property type="match status" value="1"/>
</dbReference>
<protein>
    <submittedName>
        <fullName evidence="1">Fatty acyl-CoA synthetase family protein</fullName>
    </submittedName>
</protein>
<feature type="non-terminal residue" evidence="1">
    <location>
        <position position="31"/>
    </location>
</feature>
<dbReference type="Gene3D" id="3.40.50.12780">
    <property type="entry name" value="N-terminal domain of ligase-like"/>
    <property type="match status" value="1"/>
</dbReference>
<dbReference type="Proteomes" id="UP000265520">
    <property type="component" value="Unassembled WGS sequence"/>
</dbReference>
<evidence type="ECO:0000313" key="2">
    <source>
        <dbReference type="Proteomes" id="UP000265520"/>
    </source>
</evidence>
<dbReference type="AlphaFoldDB" id="A0A392RGR8"/>
<sequence>MCGSSALPQPVMQEWESITGHRLLERYGMTE</sequence>
<accession>A0A392RGR8</accession>
<organism evidence="1 2">
    <name type="scientific">Trifolium medium</name>
    <dbReference type="NCBI Taxonomy" id="97028"/>
    <lineage>
        <taxon>Eukaryota</taxon>
        <taxon>Viridiplantae</taxon>
        <taxon>Streptophyta</taxon>
        <taxon>Embryophyta</taxon>
        <taxon>Tracheophyta</taxon>
        <taxon>Spermatophyta</taxon>
        <taxon>Magnoliopsida</taxon>
        <taxon>eudicotyledons</taxon>
        <taxon>Gunneridae</taxon>
        <taxon>Pentapetalae</taxon>
        <taxon>rosids</taxon>
        <taxon>fabids</taxon>
        <taxon>Fabales</taxon>
        <taxon>Fabaceae</taxon>
        <taxon>Papilionoideae</taxon>
        <taxon>50 kb inversion clade</taxon>
        <taxon>NPAAA clade</taxon>
        <taxon>Hologalegina</taxon>
        <taxon>IRL clade</taxon>
        <taxon>Trifolieae</taxon>
        <taxon>Trifolium</taxon>
    </lineage>
</organism>
<proteinExistence type="predicted"/>
<name>A0A392RGR8_9FABA</name>
<reference evidence="1 2" key="1">
    <citation type="journal article" date="2018" name="Front. Plant Sci.">
        <title>Red Clover (Trifolium pratense) and Zigzag Clover (T. medium) - A Picture of Genomic Similarities and Differences.</title>
        <authorList>
            <person name="Dluhosova J."/>
            <person name="Istvanek J."/>
            <person name="Nedelnik J."/>
            <person name="Repkova J."/>
        </authorList>
    </citation>
    <scope>NUCLEOTIDE SEQUENCE [LARGE SCALE GENOMIC DNA]</scope>
    <source>
        <strain evidence="2">cv. 10/8</strain>
        <tissue evidence="1">Leaf</tissue>
    </source>
</reference>
<evidence type="ECO:0000313" key="1">
    <source>
        <dbReference type="EMBL" id="MCI35771.1"/>
    </source>
</evidence>
<dbReference type="InterPro" id="IPR042099">
    <property type="entry name" value="ANL_N_sf"/>
</dbReference>
<comment type="caution">
    <text evidence="1">The sequence shown here is derived from an EMBL/GenBank/DDBJ whole genome shotgun (WGS) entry which is preliminary data.</text>
</comment>
<dbReference type="EMBL" id="LXQA010226902">
    <property type="protein sequence ID" value="MCI35771.1"/>
    <property type="molecule type" value="Genomic_DNA"/>
</dbReference>
<keyword evidence="2" id="KW-1185">Reference proteome</keyword>